<evidence type="ECO:0000313" key="5">
    <source>
        <dbReference type="EMBL" id="TGD23781.1"/>
    </source>
</evidence>
<evidence type="ECO:0000256" key="2">
    <source>
        <dbReference type="ARBA" id="ARBA00022747"/>
    </source>
</evidence>
<dbReference type="PANTHER" id="PTHR30408:SF13">
    <property type="entry name" value="TYPE I RESTRICTION ENZYME HINDI SPECIFICITY SUBUNIT"/>
    <property type="match status" value="1"/>
</dbReference>
<feature type="domain" description="Type I restriction modification DNA specificity" evidence="4">
    <location>
        <begin position="196"/>
        <end position="367"/>
    </location>
</feature>
<keyword evidence="2" id="KW-0680">Restriction system</keyword>
<accession>A0A4Z0JLE4</accession>
<evidence type="ECO:0000256" key="3">
    <source>
        <dbReference type="ARBA" id="ARBA00023125"/>
    </source>
</evidence>
<dbReference type="InterPro" id="IPR052021">
    <property type="entry name" value="Type-I_RS_S_subunit"/>
</dbReference>
<name>A0A4Z0JLE4_9LACO</name>
<dbReference type="AlphaFoldDB" id="A0A4Z0JLE4"/>
<dbReference type="InterPro" id="IPR000055">
    <property type="entry name" value="Restrct_endonuc_typeI_TRD"/>
</dbReference>
<keyword evidence="5" id="KW-0378">Hydrolase</keyword>
<dbReference type="Pfam" id="PF01420">
    <property type="entry name" value="Methylase_S"/>
    <property type="match status" value="1"/>
</dbReference>
<dbReference type="SUPFAM" id="SSF116734">
    <property type="entry name" value="DNA methylase specificity domain"/>
    <property type="match status" value="2"/>
</dbReference>
<dbReference type="Gene3D" id="1.10.287.1120">
    <property type="entry name" value="Bipartite methylase S protein"/>
    <property type="match status" value="1"/>
</dbReference>
<sequence length="381" mass="44376">MNKEKAFFGSGVPIVNFVDVFHNRILMPDMLMGRVTLTEKEIKNHEIKQGDIFFTRTSETINEIGYPSVMLGVPDCTVFSGFVLRGRAIGDDPLNNLFKSYIFFTEHFRKEMIKKSSMTTRALTSGTALKEMIIKFPASENEQTNIGILFKHLDVIIALQQRQLDLYTKLKKGLLQKLFPKDGENVPEIRFADFHDDWEHHKFNEIYKKETEKNDLSFGSDKIISVAKMYFKNDNQDSKVDYMKTYNIFRVGDIAFEGNKSKNFKFGRFVENTIGDGIVSHVFDVFRPINLDSHGLIYWKYAIHDELFMRDILRKATTHATMMTNLVSSDFLKQTIRVPCYEEQNQIGNLLQNIDNYIESEQSKLKEMKILKKYLLQKLFI</sequence>
<keyword evidence="3" id="KW-0238">DNA-binding</keyword>
<dbReference type="Gene3D" id="3.90.220.20">
    <property type="entry name" value="DNA methylase specificity domains"/>
    <property type="match status" value="2"/>
</dbReference>
<dbReference type="OrthoDB" id="9795776at2"/>
<evidence type="ECO:0000259" key="4">
    <source>
        <dbReference type="Pfam" id="PF01420"/>
    </source>
</evidence>
<evidence type="ECO:0000313" key="6">
    <source>
        <dbReference type="Proteomes" id="UP000298021"/>
    </source>
</evidence>
<reference evidence="5 6" key="1">
    <citation type="submission" date="2018-10" db="EMBL/GenBank/DDBJ databases">
        <title>Lactobacillus sp. R7 and Lactobacillus sp. R19 isolated from fermented mustard green product of Taiwan.</title>
        <authorList>
            <person name="Lin S.-T."/>
        </authorList>
    </citation>
    <scope>NUCLEOTIDE SEQUENCE [LARGE SCALE GENOMIC DNA]</scope>
    <source>
        <strain evidence="5 6">BCRC 81127</strain>
    </source>
</reference>
<keyword evidence="6" id="KW-1185">Reference proteome</keyword>
<dbReference type="InterPro" id="IPR044946">
    <property type="entry name" value="Restrct_endonuc_typeI_TRD_sf"/>
</dbReference>
<gene>
    <name evidence="5" type="ORF">EGT49_04905</name>
</gene>
<dbReference type="PANTHER" id="PTHR30408">
    <property type="entry name" value="TYPE-1 RESTRICTION ENZYME ECOKI SPECIFICITY PROTEIN"/>
    <property type="match status" value="1"/>
</dbReference>
<keyword evidence="5" id="KW-0540">Nuclease</keyword>
<dbReference type="GO" id="GO:0004519">
    <property type="term" value="F:endonuclease activity"/>
    <property type="evidence" value="ECO:0007669"/>
    <property type="project" value="UniProtKB-KW"/>
</dbReference>
<protein>
    <submittedName>
        <fullName evidence="5">Restriction endonuclease subunit S</fullName>
    </submittedName>
</protein>
<comment type="caution">
    <text evidence="5">The sequence shown here is derived from an EMBL/GenBank/DDBJ whole genome shotgun (WGS) entry which is preliminary data.</text>
</comment>
<dbReference type="RefSeq" id="WP_135372075.1">
    <property type="nucleotide sequence ID" value="NZ_RKLY01000009.1"/>
</dbReference>
<keyword evidence="5" id="KW-0255">Endonuclease</keyword>
<comment type="similarity">
    <text evidence="1">Belongs to the type-I restriction system S methylase family.</text>
</comment>
<proteinExistence type="inferred from homology"/>
<dbReference type="Proteomes" id="UP000298021">
    <property type="component" value="Unassembled WGS sequence"/>
</dbReference>
<organism evidence="5 6">
    <name type="scientific">Companilactobacillus suantsaicola</name>
    <dbReference type="NCBI Taxonomy" id="2487723"/>
    <lineage>
        <taxon>Bacteria</taxon>
        <taxon>Bacillati</taxon>
        <taxon>Bacillota</taxon>
        <taxon>Bacilli</taxon>
        <taxon>Lactobacillales</taxon>
        <taxon>Lactobacillaceae</taxon>
        <taxon>Companilactobacillus</taxon>
    </lineage>
</organism>
<dbReference type="GO" id="GO:0003677">
    <property type="term" value="F:DNA binding"/>
    <property type="evidence" value="ECO:0007669"/>
    <property type="project" value="UniProtKB-KW"/>
</dbReference>
<evidence type="ECO:0000256" key="1">
    <source>
        <dbReference type="ARBA" id="ARBA00010923"/>
    </source>
</evidence>
<dbReference type="EMBL" id="RKLY01000009">
    <property type="protein sequence ID" value="TGD23781.1"/>
    <property type="molecule type" value="Genomic_DNA"/>
</dbReference>
<dbReference type="GO" id="GO:0009307">
    <property type="term" value="P:DNA restriction-modification system"/>
    <property type="evidence" value="ECO:0007669"/>
    <property type="project" value="UniProtKB-KW"/>
</dbReference>